<evidence type="ECO:0000313" key="3">
    <source>
        <dbReference type="Proteomes" id="UP001235664"/>
    </source>
</evidence>
<feature type="domain" description="HTH cro/C1-type" evidence="1">
    <location>
        <begin position="9"/>
        <end position="52"/>
    </location>
</feature>
<name>A0ABT9H9Y4_9SPHN</name>
<keyword evidence="3" id="KW-1185">Reference proteome</keyword>
<proteinExistence type="predicted"/>
<reference evidence="2 3" key="1">
    <citation type="submission" date="2023-08" db="EMBL/GenBank/DDBJ databases">
        <title>genomic of DY56.</title>
        <authorList>
            <person name="Wang Y."/>
        </authorList>
    </citation>
    <scope>NUCLEOTIDE SEQUENCE [LARGE SCALE GENOMIC DNA]</scope>
    <source>
        <strain evidence="2 3">DY56-A-20</strain>
    </source>
</reference>
<dbReference type="EMBL" id="JAVAIL010000003">
    <property type="protein sequence ID" value="MDP4540141.1"/>
    <property type="molecule type" value="Genomic_DNA"/>
</dbReference>
<dbReference type="InterPro" id="IPR001387">
    <property type="entry name" value="Cro/C1-type_HTH"/>
</dbReference>
<comment type="caution">
    <text evidence="2">The sequence shown here is derived from an EMBL/GenBank/DDBJ whole genome shotgun (WGS) entry which is preliminary data.</text>
</comment>
<dbReference type="RefSeq" id="WP_305930282.1">
    <property type="nucleotide sequence ID" value="NZ_JAVAIL010000003.1"/>
</dbReference>
<protein>
    <submittedName>
        <fullName evidence="2">Helix-turn-helix transcriptional regulator</fullName>
    </submittedName>
</protein>
<gene>
    <name evidence="2" type="ORF">Q9K01_10930</name>
</gene>
<dbReference type="CDD" id="cd00093">
    <property type="entry name" value="HTH_XRE"/>
    <property type="match status" value="1"/>
</dbReference>
<accession>A0ABT9H9Y4</accession>
<sequence length="76" mass="7944">MNAEQCKMARSGLGWQAKELAARAGVSYPSLHRFEAGQSVADGTRAKLEKALGDAGAQFTRRAGRVGVTVPESPAA</sequence>
<dbReference type="Gene3D" id="1.10.260.40">
    <property type="entry name" value="lambda repressor-like DNA-binding domains"/>
    <property type="match status" value="1"/>
</dbReference>
<dbReference type="InterPro" id="IPR010982">
    <property type="entry name" value="Lambda_DNA-bd_dom_sf"/>
</dbReference>
<organism evidence="2 3">
    <name type="scientific">Qipengyuania benthica</name>
    <dbReference type="NCBI Taxonomy" id="3067651"/>
    <lineage>
        <taxon>Bacteria</taxon>
        <taxon>Pseudomonadati</taxon>
        <taxon>Pseudomonadota</taxon>
        <taxon>Alphaproteobacteria</taxon>
        <taxon>Sphingomonadales</taxon>
        <taxon>Erythrobacteraceae</taxon>
        <taxon>Qipengyuania</taxon>
    </lineage>
</organism>
<dbReference type="SUPFAM" id="SSF47413">
    <property type="entry name" value="lambda repressor-like DNA-binding domains"/>
    <property type="match status" value="1"/>
</dbReference>
<dbReference type="Proteomes" id="UP001235664">
    <property type="component" value="Unassembled WGS sequence"/>
</dbReference>
<evidence type="ECO:0000259" key="1">
    <source>
        <dbReference type="Pfam" id="PF01381"/>
    </source>
</evidence>
<evidence type="ECO:0000313" key="2">
    <source>
        <dbReference type="EMBL" id="MDP4540141.1"/>
    </source>
</evidence>
<dbReference type="Pfam" id="PF01381">
    <property type="entry name" value="HTH_3"/>
    <property type="match status" value="1"/>
</dbReference>